<sequence length="154" mass="16769">MLKSIIMKKPASILSNLVLAGCLMLGSSIAQAEVTISDAWVRSTNPGQSVAAAYLTLSSRENVSLVYVETERAGTTELHSMAMQNGVMKMRHVEALTIPANKPVKLAPGGLHLMLFELPSPFKTGEQIKFRFCFKDKTGRIHEQVVSLPVKTAN</sequence>
<dbReference type="Gene3D" id="2.60.40.1890">
    <property type="entry name" value="PCu(A)C copper chaperone"/>
    <property type="match status" value="1"/>
</dbReference>
<comment type="caution">
    <text evidence="2">The sequence shown here is derived from an EMBL/GenBank/DDBJ whole genome shotgun (WGS) entry which is preliminary data.</text>
</comment>
<dbReference type="Proteomes" id="UP001597206">
    <property type="component" value="Unassembled WGS sequence"/>
</dbReference>
<name>A0ABW3P6W9_9PROT</name>
<dbReference type="PANTHER" id="PTHR36302:SF1">
    <property type="entry name" value="COPPER CHAPERONE PCU(A)C"/>
    <property type="match status" value="1"/>
</dbReference>
<accession>A0ABW3P6W9</accession>
<evidence type="ECO:0000313" key="3">
    <source>
        <dbReference type="Proteomes" id="UP001597206"/>
    </source>
</evidence>
<dbReference type="Pfam" id="PF04314">
    <property type="entry name" value="PCuAC"/>
    <property type="match status" value="1"/>
</dbReference>
<dbReference type="SUPFAM" id="SSF110087">
    <property type="entry name" value="DR1885-like metal-binding protein"/>
    <property type="match status" value="1"/>
</dbReference>
<dbReference type="InterPro" id="IPR058248">
    <property type="entry name" value="Lxx211020-like"/>
</dbReference>
<organism evidence="2 3">
    <name type="scientific">Methylophilus flavus</name>
    <dbReference type="NCBI Taxonomy" id="640084"/>
    <lineage>
        <taxon>Bacteria</taxon>
        <taxon>Pseudomonadati</taxon>
        <taxon>Pseudomonadota</taxon>
        <taxon>Betaproteobacteria</taxon>
        <taxon>Nitrosomonadales</taxon>
        <taxon>Methylophilaceae</taxon>
        <taxon>Methylophilus</taxon>
    </lineage>
</organism>
<proteinExistence type="predicted"/>
<keyword evidence="3" id="KW-1185">Reference proteome</keyword>
<keyword evidence="1" id="KW-0732">Signal</keyword>
<dbReference type="EMBL" id="JBHTLN010000001">
    <property type="protein sequence ID" value="MFD1121804.1"/>
    <property type="molecule type" value="Genomic_DNA"/>
</dbReference>
<evidence type="ECO:0000256" key="1">
    <source>
        <dbReference type="SAM" id="SignalP"/>
    </source>
</evidence>
<dbReference type="InterPro" id="IPR036182">
    <property type="entry name" value="PCuAC_sf"/>
</dbReference>
<reference evidence="3" key="1">
    <citation type="journal article" date="2019" name="Int. J. Syst. Evol. Microbiol.">
        <title>The Global Catalogue of Microorganisms (GCM) 10K type strain sequencing project: providing services to taxonomists for standard genome sequencing and annotation.</title>
        <authorList>
            <consortium name="The Broad Institute Genomics Platform"/>
            <consortium name="The Broad Institute Genome Sequencing Center for Infectious Disease"/>
            <person name="Wu L."/>
            <person name="Ma J."/>
        </authorList>
    </citation>
    <scope>NUCLEOTIDE SEQUENCE [LARGE SCALE GENOMIC DNA]</scope>
    <source>
        <strain evidence="3">CCUG 58411</strain>
    </source>
</reference>
<dbReference type="RefSeq" id="WP_379031207.1">
    <property type="nucleotide sequence ID" value="NZ_JBHTLN010000001.1"/>
</dbReference>
<feature type="chain" id="PRO_5045772247" evidence="1">
    <location>
        <begin position="33"/>
        <end position="154"/>
    </location>
</feature>
<protein>
    <submittedName>
        <fullName evidence="2">Copper chaperone PCu(A)C</fullName>
    </submittedName>
</protein>
<dbReference type="PANTHER" id="PTHR36302">
    <property type="entry name" value="BLR7088 PROTEIN"/>
    <property type="match status" value="1"/>
</dbReference>
<dbReference type="InterPro" id="IPR007410">
    <property type="entry name" value="LpqE-like"/>
</dbReference>
<feature type="signal peptide" evidence="1">
    <location>
        <begin position="1"/>
        <end position="32"/>
    </location>
</feature>
<dbReference type="PROSITE" id="PS51257">
    <property type="entry name" value="PROKAR_LIPOPROTEIN"/>
    <property type="match status" value="1"/>
</dbReference>
<gene>
    <name evidence="2" type="ORF">ACFQ2T_04765</name>
</gene>
<evidence type="ECO:0000313" key="2">
    <source>
        <dbReference type="EMBL" id="MFD1121804.1"/>
    </source>
</evidence>